<evidence type="ECO:0000256" key="1">
    <source>
        <dbReference type="SAM" id="MobiDB-lite"/>
    </source>
</evidence>
<reference evidence="2 3" key="1">
    <citation type="submission" date="2020-08" db="EMBL/GenBank/DDBJ databases">
        <title>Genomic Encyclopedia of Type Strains, Phase IV (KMG-IV): sequencing the most valuable type-strain genomes for metagenomic binning, comparative biology and taxonomic classification.</title>
        <authorList>
            <person name="Goeker M."/>
        </authorList>
    </citation>
    <scope>NUCLEOTIDE SEQUENCE [LARGE SCALE GENOMIC DNA]</scope>
    <source>
        <strain evidence="2 3">DSM 103733</strain>
    </source>
</reference>
<organism evidence="2 3">
    <name type="scientific">Silvibacterium bohemicum</name>
    <dbReference type="NCBI Taxonomy" id="1577686"/>
    <lineage>
        <taxon>Bacteria</taxon>
        <taxon>Pseudomonadati</taxon>
        <taxon>Acidobacteriota</taxon>
        <taxon>Terriglobia</taxon>
        <taxon>Terriglobales</taxon>
        <taxon>Acidobacteriaceae</taxon>
        <taxon>Silvibacterium</taxon>
    </lineage>
</organism>
<evidence type="ECO:0000313" key="3">
    <source>
        <dbReference type="Proteomes" id="UP000538666"/>
    </source>
</evidence>
<proteinExistence type="predicted"/>
<dbReference type="AlphaFoldDB" id="A0A841JT84"/>
<gene>
    <name evidence="2" type="ORF">HNQ77_000903</name>
</gene>
<comment type="caution">
    <text evidence="2">The sequence shown here is derived from an EMBL/GenBank/DDBJ whole genome shotgun (WGS) entry which is preliminary data.</text>
</comment>
<dbReference type="Proteomes" id="UP000538666">
    <property type="component" value="Unassembled WGS sequence"/>
</dbReference>
<name>A0A841JT84_9BACT</name>
<sequence length="41" mass="4287">MRFLLRRAGADHGIPTMTGKESAGMSRVKAAIIATQSDGSP</sequence>
<dbReference type="RefSeq" id="WP_260315140.1">
    <property type="nucleotide sequence ID" value="NZ_JACHEK010000002.1"/>
</dbReference>
<dbReference type="EMBL" id="JACHEK010000002">
    <property type="protein sequence ID" value="MBB6142959.1"/>
    <property type="molecule type" value="Genomic_DNA"/>
</dbReference>
<keyword evidence="3" id="KW-1185">Reference proteome</keyword>
<accession>A0A841JT84</accession>
<evidence type="ECO:0000313" key="2">
    <source>
        <dbReference type="EMBL" id="MBB6142959.1"/>
    </source>
</evidence>
<protein>
    <submittedName>
        <fullName evidence="2">Uncharacterized protein</fullName>
    </submittedName>
</protein>
<feature type="region of interest" description="Disordered" evidence="1">
    <location>
        <begin position="1"/>
        <end position="22"/>
    </location>
</feature>